<reference evidence="2" key="1">
    <citation type="submission" date="2021-03" db="EMBL/GenBank/DDBJ databases">
        <title>Revisited historic fungal species revealed as producer of novel bioactive compounds through whole genome sequencing and comparative genomics.</title>
        <authorList>
            <person name="Vignolle G.A."/>
            <person name="Hochenegger N."/>
            <person name="Mach R.L."/>
            <person name="Mach-Aigner A.R."/>
            <person name="Javad Rahimi M."/>
            <person name="Salim K.A."/>
            <person name="Chan C.M."/>
            <person name="Lim L.B.L."/>
            <person name="Cai F."/>
            <person name="Druzhinina I.S."/>
            <person name="U'Ren J.M."/>
            <person name="Derntl C."/>
        </authorList>
    </citation>
    <scope>NUCLEOTIDE SEQUENCE</scope>
    <source>
        <strain evidence="2">TUCIM 5799</strain>
    </source>
</reference>
<sequence>MQFTVVIVSFLAATGLAYPSDNVMARDEQTVAVAEVQNSIEFAAAAESCNVLKCAAIVAKGAICIAPAILTRNPAKVIGCVAGGAGAICPCGGCVPKLNDFLDEHGVC</sequence>
<evidence type="ECO:0008006" key="4">
    <source>
        <dbReference type="Google" id="ProtNLM"/>
    </source>
</evidence>
<dbReference type="EMBL" id="JAFIMR010000015">
    <property type="protein sequence ID" value="KAI1869544.1"/>
    <property type="molecule type" value="Genomic_DNA"/>
</dbReference>
<evidence type="ECO:0000256" key="1">
    <source>
        <dbReference type="SAM" id="SignalP"/>
    </source>
</evidence>
<proteinExistence type="predicted"/>
<gene>
    <name evidence="2" type="ORF">JX265_006634</name>
</gene>
<name>A0A9P9WLW7_9PEZI</name>
<evidence type="ECO:0000313" key="2">
    <source>
        <dbReference type="EMBL" id="KAI1869544.1"/>
    </source>
</evidence>
<dbReference type="AlphaFoldDB" id="A0A9P9WLW7"/>
<organism evidence="2 3">
    <name type="scientific">Neoarthrinium moseri</name>
    <dbReference type="NCBI Taxonomy" id="1658444"/>
    <lineage>
        <taxon>Eukaryota</taxon>
        <taxon>Fungi</taxon>
        <taxon>Dikarya</taxon>
        <taxon>Ascomycota</taxon>
        <taxon>Pezizomycotina</taxon>
        <taxon>Sordariomycetes</taxon>
        <taxon>Xylariomycetidae</taxon>
        <taxon>Amphisphaeriales</taxon>
        <taxon>Apiosporaceae</taxon>
        <taxon>Neoarthrinium</taxon>
    </lineage>
</organism>
<dbReference type="Proteomes" id="UP000829685">
    <property type="component" value="Unassembled WGS sequence"/>
</dbReference>
<accession>A0A9P9WLW7</accession>
<feature type="chain" id="PRO_5040459955" description="Fungal calcium binding protein domain-containing protein" evidence="1">
    <location>
        <begin position="18"/>
        <end position="108"/>
    </location>
</feature>
<protein>
    <recommendedName>
        <fullName evidence="4">Fungal calcium binding protein domain-containing protein</fullName>
    </recommendedName>
</protein>
<keyword evidence="3" id="KW-1185">Reference proteome</keyword>
<feature type="signal peptide" evidence="1">
    <location>
        <begin position="1"/>
        <end position="17"/>
    </location>
</feature>
<keyword evidence="1" id="KW-0732">Signal</keyword>
<evidence type="ECO:0000313" key="3">
    <source>
        <dbReference type="Proteomes" id="UP000829685"/>
    </source>
</evidence>
<comment type="caution">
    <text evidence="2">The sequence shown here is derived from an EMBL/GenBank/DDBJ whole genome shotgun (WGS) entry which is preliminary data.</text>
</comment>